<dbReference type="PANTHER" id="PTHR43133:SF51">
    <property type="entry name" value="RNA POLYMERASE SIGMA FACTOR"/>
    <property type="match status" value="1"/>
</dbReference>
<accession>A0ABV7ZVL9</accession>
<evidence type="ECO:0000313" key="7">
    <source>
        <dbReference type="EMBL" id="MFC3852186.1"/>
    </source>
</evidence>
<gene>
    <name evidence="7" type="ORF">ACFOOG_04995</name>
</gene>
<dbReference type="RefSeq" id="WP_380694050.1">
    <property type="nucleotide sequence ID" value="NZ_JBHRYR010000002.1"/>
</dbReference>
<dbReference type="Pfam" id="PF08281">
    <property type="entry name" value="Sigma70_r4_2"/>
    <property type="match status" value="1"/>
</dbReference>
<evidence type="ECO:0000256" key="4">
    <source>
        <dbReference type="ARBA" id="ARBA00023163"/>
    </source>
</evidence>
<comment type="caution">
    <text evidence="7">The sequence shown here is derived from an EMBL/GenBank/DDBJ whole genome shotgun (WGS) entry which is preliminary data.</text>
</comment>
<keyword evidence="3" id="KW-0731">Sigma factor</keyword>
<dbReference type="Proteomes" id="UP001595617">
    <property type="component" value="Unassembled WGS sequence"/>
</dbReference>
<dbReference type="CDD" id="cd06171">
    <property type="entry name" value="Sigma70_r4"/>
    <property type="match status" value="1"/>
</dbReference>
<dbReference type="InterPro" id="IPR014284">
    <property type="entry name" value="RNA_pol_sigma-70_dom"/>
</dbReference>
<proteinExistence type="inferred from homology"/>
<dbReference type="InterPro" id="IPR039425">
    <property type="entry name" value="RNA_pol_sigma-70-like"/>
</dbReference>
<evidence type="ECO:0000259" key="6">
    <source>
        <dbReference type="Pfam" id="PF08281"/>
    </source>
</evidence>
<evidence type="ECO:0000313" key="8">
    <source>
        <dbReference type="Proteomes" id="UP001595617"/>
    </source>
</evidence>
<dbReference type="SUPFAM" id="SSF88659">
    <property type="entry name" value="Sigma3 and sigma4 domains of RNA polymerase sigma factors"/>
    <property type="match status" value="1"/>
</dbReference>
<keyword evidence="8" id="KW-1185">Reference proteome</keyword>
<reference evidence="8" key="1">
    <citation type="journal article" date="2019" name="Int. J. Syst. Evol. Microbiol.">
        <title>The Global Catalogue of Microorganisms (GCM) 10K type strain sequencing project: providing services to taxonomists for standard genome sequencing and annotation.</title>
        <authorList>
            <consortium name="The Broad Institute Genomics Platform"/>
            <consortium name="The Broad Institute Genome Sequencing Center for Infectious Disease"/>
            <person name="Wu L."/>
            <person name="Ma J."/>
        </authorList>
    </citation>
    <scope>NUCLEOTIDE SEQUENCE [LARGE SCALE GENOMIC DNA]</scope>
    <source>
        <strain evidence="8">IBRC 10765</strain>
    </source>
</reference>
<dbReference type="EMBL" id="JBHRYR010000002">
    <property type="protein sequence ID" value="MFC3852186.1"/>
    <property type="molecule type" value="Genomic_DNA"/>
</dbReference>
<sequence>MSITDAALIERVVKRQDRHAYSQLVLRHQSTVRQWTRRLCNGDEALGDDLAQETFIKAYAALPAFRGDGKLSTWLYRIAFNLAASQWRRQQPEWVDWDVMVENEQEGDDNALTMADQLTQTRDLTRAMKQLSAPQQWAIELCFADGFSHREVADIMGVPVGTVKTHILRGKQTLSRLLATWGHEA</sequence>
<organism evidence="7 8">
    <name type="scientific">Saccharospirillum mangrovi</name>
    <dbReference type="NCBI Taxonomy" id="2161747"/>
    <lineage>
        <taxon>Bacteria</taxon>
        <taxon>Pseudomonadati</taxon>
        <taxon>Pseudomonadota</taxon>
        <taxon>Gammaproteobacteria</taxon>
        <taxon>Oceanospirillales</taxon>
        <taxon>Saccharospirillaceae</taxon>
        <taxon>Saccharospirillum</taxon>
    </lineage>
</organism>
<dbReference type="Gene3D" id="1.10.1740.10">
    <property type="match status" value="1"/>
</dbReference>
<feature type="domain" description="RNA polymerase sigma-70 region 2" evidence="5">
    <location>
        <begin position="24"/>
        <end position="91"/>
    </location>
</feature>
<dbReference type="InterPro" id="IPR036388">
    <property type="entry name" value="WH-like_DNA-bd_sf"/>
</dbReference>
<evidence type="ECO:0000256" key="2">
    <source>
        <dbReference type="ARBA" id="ARBA00023015"/>
    </source>
</evidence>
<keyword evidence="4" id="KW-0804">Transcription</keyword>
<dbReference type="SUPFAM" id="SSF88946">
    <property type="entry name" value="Sigma2 domain of RNA polymerase sigma factors"/>
    <property type="match status" value="1"/>
</dbReference>
<dbReference type="Pfam" id="PF04542">
    <property type="entry name" value="Sigma70_r2"/>
    <property type="match status" value="1"/>
</dbReference>
<comment type="similarity">
    <text evidence="1">Belongs to the sigma-70 factor family. ECF subfamily.</text>
</comment>
<name>A0ABV7ZVL9_9GAMM</name>
<dbReference type="InterPro" id="IPR013325">
    <property type="entry name" value="RNA_pol_sigma_r2"/>
</dbReference>
<dbReference type="NCBIfam" id="TIGR02937">
    <property type="entry name" value="sigma70-ECF"/>
    <property type="match status" value="1"/>
</dbReference>
<evidence type="ECO:0000259" key="5">
    <source>
        <dbReference type="Pfam" id="PF04542"/>
    </source>
</evidence>
<protein>
    <submittedName>
        <fullName evidence="7">RNA polymerase sigma factor</fullName>
    </submittedName>
</protein>
<evidence type="ECO:0000256" key="3">
    <source>
        <dbReference type="ARBA" id="ARBA00023082"/>
    </source>
</evidence>
<dbReference type="InterPro" id="IPR007627">
    <property type="entry name" value="RNA_pol_sigma70_r2"/>
</dbReference>
<dbReference type="InterPro" id="IPR013249">
    <property type="entry name" value="RNA_pol_sigma70_r4_t2"/>
</dbReference>
<feature type="domain" description="RNA polymerase sigma factor 70 region 4 type 2" evidence="6">
    <location>
        <begin position="122"/>
        <end position="174"/>
    </location>
</feature>
<keyword evidence="2" id="KW-0805">Transcription regulation</keyword>
<evidence type="ECO:0000256" key="1">
    <source>
        <dbReference type="ARBA" id="ARBA00010641"/>
    </source>
</evidence>
<dbReference type="InterPro" id="IPR013324">
    <property type="entry name" value="RNA_pol_sigma_r3/r4-like"/>
</dbReference>
<dbReference type="Gene3D" id="1.10.10.10">
    <property type="entry name" value="Winged helix-like DNA-binding domain superfamily/Winged helix DNA-binding domain"/>
    <property type="match status" value="1"/>
</dbReference>
<dbReference type="PANTHER" id="PTHR43133">
    <property type="entry name" value="RNA POLYMERASE ECF-TYPE SIGMA FACTO"/>
    <property type="match status" value="1"/>
</dbReference>